<accession>A0A426WXF1</accession>
<sequence length="103" mass="11585">MPPPPLRRQRLPLPADSRPCNRRRCPCWQQPWPLGPPLAGWPLAIAPYGRRPTSGRHCERRAARGHAHRWLPQLATPCAGGLGHSLPPLYMWPGRGQTPLQRA</sequence>
<proteinExistence type="predicted"/>
<comment type="caution">
    <text evidence="1">The sequence shown here is derived from an EMBL/GenBank/DDBJ whole genome shotgun (WGS) entry which is preliminary data.</text>
</comment>
<evidence type="ECO:0000313" key="1">
    <source>
        <dbReference type="EMBL" id="RRT31919.1"/>
    </source>
</evidence>
<dbReference type="AlphaFoldDB" id="A0A426WXF1"/>
<organism evidence="1 2">
    <name type="scientific">Ensete ventricosum</name>
    <name type="common">Abyssinian banana</name>
    <name type="synonym">Musa ensete</name>
    <dbReference type="NCBI Taxonomy" id="4639"/>
    <lineage>
        <taxon>Eukaryota</taxon>
        <taxon>Viridiplantae</taxon>
        <taxon>Streptophyta</taxon>
        <taxon>Embryophyta</taxon>
        <taxon>Tracheophyta</taxon>
        <taxon>Spermatophyta</taxon>
        <taxon>Magnoliopsida</taxon>
        <taxon>Liliopsida</taxon>
        <taxon>Zingiberales</taxon>
        <taxon>Musaceae</taxon>
        <taxon>Ensete</taxon>
    </lineage>
</organism>
<evidence type="ECO:0000313" key="2">
    <source>
        <dbReference type="Proteomes" id="UP000287651"/>
    </source>
</evidence>
<dbReference type="EMBL" id="AMZH03034857">
    <property type="protein sequence ID" value="RRT31919.1"/>
    <property type="molecule type" value="Genomic_DNA"/>
</dbReference>
<dbReference type="Proteomes" id="UP000287651">
    <property type="component" value="Unassembled WGS sequence"/>
</dbReference>
<gene>
    <name evidence="1" type="ORF">B296_00056596</name>
</gene>
<protein>
    <submittedName>
        <fullName evidence="1">Uncharacterized protein</fullName>
    </submittedName>
</protein>
<reference evidence="1 2" key="1">
    <citation type="journal article" date="2014" name="Agronomy (Basel)">
        <title>A Draft Genome Sequence for Ensete ventricosum, the Drought-Tolerant Tree Against Hunger.</title>
        <authorList>
            <person name="Harrison J."/>
            <person name="Moore K.A."/>
            <person name="Paszkiewicz K."/>
            <person name="Jones T."/>
            <person name="Grant M."/>
            <person name="Ambacheew D."/>
            <person name="Muzemil S."/>
            <person name="Studholme D.J."/>
        </authorList>
    </citation>
    <scope>NUCLEOTIDE SEQUENCE [LARGE SCALE GENOMIC DNA]</scope>
</reference>
<name>A0A426WXF1_ENSVE</name>